<dbReference type="PANTHER" id="PTHR32385:SF15">
    <property type="entry name" value="INOSITOL PHOSPHOCERAMIDE MANNOSYLTRANSFERASE 1"/>
    <property type="match status" value="1"/>
</dbReference>
<accession>A0AAP2Q746</accession>
<dbReference type="GO" id="GO:0000030">
    <property type="term" value="F:mannosyltransferase activity"/>
    <property type="evidence" value="ECO:0007669"/>
    <property type="project" value="TreeGrafter"/>
</dbReference>
<dbReference type="InterPro" id="IPR007577">
    <property type="entry name" value="GlycoTrfase_DXD_sugar-bd_CS"/>
</dbReference>
<dbReference type="Pfam" id="PF04488">
    <property type="entry name" value="Gly_transf_sug"/>
    <property type="match status" value="1"/>
</dbReference>
<dbReference type="GO" id="GO:0016020">
    <property type="term" value="C:membrane"/>
    <property type="evidence" value="ECO:0007669"/>
    <property type="project" value="GOC"/>
</dbReference>
<reference evidence="2" key="1">
    <citation type="submission" date="2021-10" db="EMBL/GenBank/DDBJ databases">
        <title>Collection of gut derived symbiotic bacterial strains cultured from healthy donors.</title>
        <authorList>
            <person name="Lin H."/>
            <person name="Littmann E."/>
            <person name="Kohout C."/>
            <person name="Pamer E.G."/>
        </authorList>
    </citation>
    <scope>NUCLEOTIDE SEQUENCE</scope>
    <source>
        <strain evidence="2">DFI.2.94</strain>
    </source>
</reference>
<protein>
    <submittedName>
        <fullName evidence="2">Glycosyl transferase</fullName>
    </submittedName>
    <submittedName>
        <fullName evidence="3">Glycosyltransferase</fullName>
    </submittedName>
</protein>
<evidence type="ECO:0000313" key="2">
    <source>
        <dbReference type="EMBL" id="MCB6518139.1"/>
    </source>
</evidence>
<dbReference type="EMBL" id="CP120353">
    <property type="protein sequence ID" value="WET63321.1"/>
    <property type="molecule type" value="Genomic_DNA"/>
</dbReference>
<reference evidence="3" key="2">
    <citation type="submission" date="2023-03" db="EMBL/GenBank/DDBJ databases">
        <title>Parabacteroides distasonis, a bacteria resistant against UC.</title>
        <authorList>
            <person name="Dai W."/>
        </authorList>
    </citation>
    <scope>NUCLEOTIDE SEQUENCE</scope>
    <source>
        <strain evidence="3">F1-28</strain>
    </source>
</reference>
<organism evidence="2 4">
    <name type="scientific">Parabacteroides distasonis</name>
    <dbReference type="NCBI Taxonomy" id="823"/>
    <lineage>
        <taxon>Bacteria</taxon>
        <taxon>Pseudomonadati</taxon>
        <taxon>Bacteroidota</taxon>
        <taxon>Bacteroidia</taxon>
        <taxon>Bacteroidales</taxon>
        <taxon>Tannerellaceae</taxon>
        <taxon>Parabacteroides</taxon>
    </lineage>
</organism>
<dbReference type="AlphaFoldDB" id="A0AAP2Q746"/>
<dbReference type="EMBL" id="JAJCNI010000010">
    <property type="protein sequence ID" value="MCB6518139.1"/>
    <property type="molecule type" value="Genomic_DNA"/>
</dbReference>
<evidence type="ECO:0000256" key="1">
    <source>
        <dbReference type="ARBA" id="ARBA00022679"/>
    </source>
</evidence>
<dbReference type="SUPFAM" id="SSF53448">
    <property type="entry name" value="Nucleotide-diphospho-sugar transferases"/>
    <property type="match status" value="2"/>
</dbReference>
<dbReference type="Gene3D" id="3.90.550.10">
    <property type="entry name" value="Spore Coat Polysaccharide Biosynthesis Protein SpsA, Chain A"/>
    <property type="match status" value="1"/>
</dbReference>
<gene>
    <name evidence="2" type="ORF">LI194_10060</name>
    <name evidence="3" type="ORF">P2T59_16680</name>
</gene>
<dbReference type="RefSeq" id="WP_158532679.1">
    <property type="nucleotide sequence ID" value="NZ_CP120353.1"/>
</dbReference>
<evidence type="ECO:0000313" key="4">
    <source>
        <dbReference type="Proteomes" id="UP001198806"/>
    </source>
</evidence>
<proteinExistence type="predicted"/>
<dbReference type="InterPro" id="IPR029044">
    <property type="entry name" value="Nucleotide-diphossugar_trans"/>
</dbReference>
<dbReference type="InterPro" id="IPR051706">
    <property type="entry name" value="Glycosyltransferase_domain"/>
</dbReference>
<dbReference type="GO" id="GO:0051999">
    <property type="term" value="P:mannosyl-inositol phosphorylceramide biosynthetic process"/>
    <property type="evidence" value="ECO:0007669"/>
    <property type="project" value="TreeGrafter"/>
</dbReference>
<sequence>MIIYDPKIAILLIAFNRSNIKQVFDRIKVVKPRRLYIAVDGSTNDTQRKISKETTFIVSHIDWECQVFKLYQEKNQGYDKHCFDSISWFFEQEPEGVILEDDCVPSISFFGFCTTLLEKFRHDERIGHISGSNYQFGKNRGDGTFYYSNLTHVSGWAGWRRVWQEHCLNENKYDLFNQLDYLSNLPSHAPFQYRWNRLFNIANHSNEHFWEVKYAYTNLINNRLSIIPNKNLITKIAYYDKMPHAIKNHPFTNIKNEEIDHIVHPSFICPDIEADLYSQTKEYNTSFEELYMPKEYFYLKEHFVAAIRNNHIHPKIPQIIHQIYEDLAGPPPSLVEISQSWKELNPDWEYRFWNKNDIETFLKTYYPEFIPAYNAFSHNVQRWDAIRYLILYKFGGLYVDMDYECTENITPILCNTECAMGLEPEAHAVRIHVPYIVGNAFMATVPEHPYFKELIDAVFYDNTKAGTYTDSVELILNTTGPFLTTRIYDNSKYQERITLIPAEIIAPITHSDIRKIMNEETSMSIESKVEKSFAIHYFFGSWHEQTKELT</sequence>
<dbReference type="Gene3D" id="3.90.550.20">
    <property type="match status" value="1"/>
</dbReference>
<dbReference type="Proteomes" id="UP001198806">
    <property type="component" value="Unassembled WGS sequence"/>
</dbReference>
<dbReference type="PANTHER" id="PTHR32385">
    <property type="entry name" value="MANNOSYL PHOSPHORYLINOSITOL CERAMIDE SYNTHASE"/>
    <property type="match status" value="1"/>
</dbReference>
<evidence type="ECO:0000313" key="3">
    <source>
        <dbReference type="EMBL" id="WET63321.1"/>
    </source>
</evidence>
<dbReference type="Proteomes" id="UP001221009">
    <property type="component" value="Chromosome"/>
</dbReference>
<keyword evidence="1 2" id="KW-0808">Transferase</keyword>
<name>A0AAP2Q746_PARDI</name>